<comment type="caution">
    <text evidence="7">The sequence shown here is derived from an EMBL/GenBank/DDBJ whole genome shotgun (WGS) entry which is preliminary data.</text>
</comment>
<keyword evidence="1" id="KW-0479">Metal-binding</keyword>
<name>A0A9W9M6F2_9EURO</name>
<feature type="compositionally biased region" description="Basic residues" evidence="5">
    <location>
        <begin position="39"/>
        <end position="48"/>
    </location>
</feature>
<reference evidence="7" key="2">
    <citation type="journal article" date="2023" name="IMA Fungus">
        <title>Comparative genomic study of the Penicillium genus elucidates a diverse pangenome and 15 lateral gene transfer events.</title>
        <authorList>
            <person name="Petersen C."/>
            <person name="Sorensen T."/>
            <person name="Nielsen M.R."/>
            <person name="Sondergaard T.E."/>
            <person name="Sorensen J.L."/>
            <person name="Fitzpatrick D.A."/>
            <person name="Frisvad J.C."/>
            <person name="Nielsen K.L."/>
        </authorList>
    </citation>
    <scope>NUCLEOTIDE SEQUENCE</scope>
    <source>
        <strain evidence="7">IBT 15544</strain>
    </source>
</reference>
<evidence type="ECO:0000256" key="5">
    <source>
        <dbReference type="SAM" id="MobiDB-lite"/>
    </source>
</evidence>
<keyword evidence="4" id="KW-0862">Zinc</keyword>
<dbReference type="Gene3D" id="4.10.60.10">
    <property type="entry name" value="Zinc finger, CCHC-type"/>
    <property type="match status" value="1"/>
</dbReference>
<gene>
    <name evidence="7" type="ORF">N7498_009449</name>
</gene>
<dbReference type="PANTHER" id="PTHR47103:SF8">
    <property type="entry name" value="DNA-BINDING PROTEIN"/>
    <property type="match status" value="1"/>
</dbReference>
<dbReference type="InterPro" id="IPR001878">
    <property type="entry name" value="Znf_CCHC"/>
</dbReference>
<dbReference type="SMART" id="SM00343">
    <property type="entry name" value="ZnF_C2HC"/>
    <property type="match status" value="4"/>
</dbReference>
<dbReference type="OrthoDB" id="7608935at2759"/>
<keyword evidence="3" id="KW-0863">Zinc-finger</keyword>
<dbReference type="GeneID" id="83183806"/>
<evidence type="ECO:0000259" key="6">
    <source>
        <dbReference type="SMART" id="SM00343"/>
    </source>
</evidence>
<evidence type="ECO:0000256" key="2">
    <source>
        <dbReference type="ARBA" id="ARBA00022737"/>
    </source>
</evidence>
<feature type="compositionally biased region" description="Polar residues" evidence="5">
    <location>
        <begin position="231"/>
        <end position="243"/>
    </location>
</feature>
<feature type="domain" description="CCHC-type" evidence="6">
    <location>
        <begin position="373"/>
        <end position="389"/>
    </location>
</feature>
<dbReference type="AlphaFoldDB" id="A0A9W9M6F2"/>
<feature type="domain" description="CCHC-type" evidence="6">
    <location>
        <begin position="347"/>
        <end position="363"/>
    </location>
</feature>
<feature type="compositionally biased region" description="Polar residues" evidence="5">
    <location>
        <begin position="131"/>
        <end position="156"/>
    </location>
</feature>
<dbReference type="SUPFAM" id="SSF57756">
    <property type="entry name" value="Retrovirus zinc finger-like domains"/>
    <property type="match status" value="1"/>
</dbReference>
<feature type="region of interest" description="Disordered" evidence="5">
    <location>
        <begin position="231"/>
        <end position="256"/>
    </location>
</feature>
<dbReference type="EMBL" id="JAPQKR010000016">
    <property type="protein sequence ID" value="KAJ5190464.1"/>
    <property type="molecule type" value="Genomic_DNA"/>
</dbReference>
<dbReference type="Proteomes" id="UP001150904">
    <property type="component" value="Unassembled WGS sequence"/>
</dbReference>
<evidence type="ECO:0000256" key="3">
    <source>
        <dbReference type="ARBA" id="ARBA00022771"/>
    </source>
</evidence>
<evidence type="ECO:0000313" key="7">
    <source>
        <dbReference type="EMBL" id="KAJ5190464.1"/>
    </source>
</evidence>
<evidence type="ECO:0000256" key="4">
    <source>
        <dbReference type="ARBA" id="ARBA00022833"/>
    </source>
</evidence>
<reference evidence="7" key="1">
    <citation type="submission" date="2022-12" db="EMBL/GenBank/DDBJ databases">
        <authorList>
            <person name="Petersen C."/>
        </authorList>
    </citation>
    <scope>NUCLEOTIDE SEQUENCE</scope>
    <source>
        <strain evidence="7">IBT 15544</strain>
    </source>
</reference>
<feature type="domain" description="CCHC-type" evidence="6">
    <location>
        <begin position="309"/>
        <end position="325"/>
    </location>
</feature>
<dbReference type="GO" id="GO:0008270">
    <property type="term" value="F:zinc ion binding"/>
    <property type="evidence" value="ECO:0007669"/>
    <property type="project" value="UniProtKB-KW"/>
</dbReference>
<feature type="compositionally biased region" description="Pro residues" evidence="5">
    <location>
        <begin position="527"/>
        <end position="542"/>
    </location>
</feature>
<dbReference type="RefSeq" id="XP_058303404.1">
    <property type="nucleotide sequence ID" value="XM_058456505.1"/>
</dbReference>
<feature type="region of interest" description="Disordered" evidence="5">
    <location>
        <begin position="1"/>
        <end position="204"/>
    </location>
</feature>
<feature type="compositionally biased region" description="Gly residues" evidence="5">
    <location>
        <begin position="543"/>
        <end position="557"/>
    </location>
</feature>
<feature type="domain" description="CCHC-type" evidence="6">
    <location>
        <begin position="408"/>
        <end position="424"/>
    </location>
</feature>
<feature type="compositionally biased region" description="Low complexity" evidence="5">
    <location>
        <begin position="75"/>
        <end position="85"/>
    </location>
</feature>
<feature type="region of interest" description="Disordered" evidence="5">
    <location>
        <begin position="440"/>
        <end position="563"/>
    </location>
</feature>
<keyword evidence="2" id="KW-0677">Repeat</keyword>
<feature type="compositionally biased region" description="Polar residues" evidence="5">
    <location>
        <begin position="440"/>
        <end position="452"/>
    </location>
</feature>
<organism evidence="7 8">
    <name type="scientific">Penicillium cinerascens</name>
    <dbReference type="NCBI Taxonomy" id="70096"/>
    <lineage>
        <taxon>Eukaryota</taxon>
        <taxon>Fungi</taxon>
        <taxon>Dikarya</taxon>
        <taxon>Ascomycota</taxon>
        <taxon>Pezizomycotina</taxon>
        <taxon>Eurotiomycetes</taxon>
        <taxon>Eurotiomycetidae</taxon>
        <taxon>Eurotiales</taxon>
        <taxon>Aspergillaceae</taxon>
        <taxon>Penicillium</taxon>
    </lineage>
</organism>
<accession>A0A9W9M6F2</accession>
<dbReference type="PANTHER" id="PTHR47103">
    <property type="entry name" value="DNA-BINDING PROTEIN"/>
    <property type="match status" value="1"/>
</dbReference>
<keyword evidence="8" id="KW-1185">Reference proteome</keyword>
<evidence type="ECO:0000313" key="8">
    <source>
        <dbReference type="Proteomes" id="UP001150904"/>
    </source>
</evidence>
<protein>
    <recommendedName>
        <fullName evidence="6">CCHC-type domain-containing protein</fullName>
    </recommendedName>
</protein>
<dbReference type="InterPro" id="IPR036875">
    <property type="entry name" value="Znf_CCHC_sf"/>
</dbReference>
<sequence>MADSSGDEADSRTASFGLQRPRSNNSSAHNSNDGDSRPTKKQRRGRSRSGHDVNDFVPRGAAFSAHSLEVDPDDTSSSGSSSESGDNSDESDAPNKQVSANPHAGSTAPAISWNQGKKAAVRTSLGKRKAQSVNGTAPTDNANQFNAVNGTYWRTRSASASSGASDPPANTAEEDKAEQSSDLEEGEVDSRSESDGSVSSNSEADDSIMLNLGAKNANDSTPAEALLADNSRMNGDANGQTNGIAKGSLVKSDSGPAVSKEDAFQRFSCKYPTAPTALVDLNQEDFETQARYVHWALDINDIDLQLPVVCIECQGLGHLAEVCPTKECVHCGAWNTHPSSSCPSWQRCPRCRERGHSEAQCSSPLKGSTAEVPCDLCGSSNHVESDCSALWKPMAQEPTATGVIVSLSCARCISASHLIGDCPSLHKPLPNSSFTLSGIDPNTITNLNTGPNSRKPISAKPPPPSSGPRSKNRRGPKIRDPSSESDDGGFPPRGGRRPPPPPPSRGRGRGAIQFGSNTFVPKQSRGKPPPRPFNGNRGPPPLRGGGGGRGRGRGGGFKPRRGK</sequence>
<evidence type="ECO:0000256" key="1">
    <source>
        <dbReference type="ARBA" id="ARBA00022723"/>
    </source>
</evidence>
<proteinExistence type="predicted"/>
<feature type="compositionally biased region" description="Polar residues" evidence="5">
    <location>
        <begin position="12"/>
        <end position="31"/>
    </location>
</feature>
<dbReference type="GO" id="GO:0003676">
    <property type="term" value="F:nucleic acid binding"/>
    <property type="evidence" value="ECO:0007669"/>
    <property type="project" value="InterPro"/>
</dbReference>